<feature type="transmembrane region" description="Helical" evidence="1">
    <location>
        <begin position="156"/>
        <end position="178"/>
    </location>
</feature>
<dbReference type="Pfam" id="PF19700">
    <property type="entry name" value="DUF6198"/>
    <property type="match status" value="1"/>
</dbReference>
<feature type="transmembrane region" description="Helical" evidence="1">
    <location>
        <begin position="20"/>
        <end position="40"/>
    </location>
</feature>
<dbReference type="EMBL" id="CP005076">
    <property type="protein sequence ID" value="AGR42521.1"/>
    <property type="molecule type" value="Genomic_DNA"/>
</dbReference>
<dbReference type="NCBIfam" id="NF045987">
    <property type="entry name" value="SPE_1075_fam"/>
    <property type="match status" value="1"/>
</dbReference>
<dbReference type="AlphaFoldDB" id="S5M0Y8"/>
<evidence type="ECO:0000256" key="1">
    <source>
        <dbReference type="SAM" id="Phobius"/>
    </source>
</evidence>
<dbReference type="OrthoDB" id="397671at2"/>
<evidence type="ECO:0000313" key="3">
    <source>
        <dbReference type="Proteomes" id="UP000014983"/>
    </source>
</evidence>
<feature type="transmembrane region" description="Helical" evidence="1">
    <location>
        <begin position="78"/>
        <end position="101"/>
    </location>
</feature>
<feature type="transmembrane region" description="Helical" evidence="1">
    <location>
        <begin position="237"/>
        <end position="255"/>
    </location>
</feature>
<dbReference type="RefSeq" id="WP_020836749.1">
    <property type="nucleotide sequence ID" value="NC_021833.1"/>
</dbReference>
<feature type="transmembrane region" description="Helical" evidence="1">
    <location>
        <begin position="207"/>
        <end position="225"/>
    </location>
</feature>
<evidence type="ECO:0000313" key="2">
    <source>
        <dbReference type="EMBL" id="AGR42521.1"/>
    </source>
</evidence>
<dbReference type="PANTHER" id="PTHR40078:SF1">
    <property type="entry name" value="INTEGRAL MEMBRANE PROTEIN"/>
    <property type="match status" value="1"/>
</dbReference>
<reference evidence="2 3" key="1">
    <citation type="journal article" date="2013" name="Genome Biol. Evol.">
        <title>Comparison of metabolic capacities and inference of gene content evolution in mosquito-associated Spiroplasma diminutum and S. taiwanense.</title>
        <authorList>
            <person name="Lo W.S."/>
            <person name="Ku C."/>
            <person name="Chen L.L."/>
            <person name="Chang T.H."/>
            <person name="Kuo C.H."/>
        </authorList>
    </citation>
    <scope>NUCLEOTIDE SEQUENCE [LARGE SCALE GENOMIC DNA]</scope>
    <source>
        <strain evidence="2 3">CUAS-1</strain>
    </source>
</reference>
<organism evidence="2 3">
    <name type="scientific">Spiroplasma diminutum CUAS-1</name>
    <dbReference type="NCBI Taxonomy" id="1276221"/>
    <lineage>
        <taxon>Bacteria</taxon>
        <taxon>Bacillati</taxon>
        <taxon>Mycoplasmatota</taxon>
        <taxon>Mollicutes</taxon>
        <taxon>Entomoplasmatales</taxon>
        <taxon>Spiroplasmataceae</taxon>
        <taxon>Spiroplasma</taxon>
    </lineage>
</organism>
<dbReference type="Proteomes" id="UP000014983">
    <property type="component" value="Chromosome"/>
</dbReference>
<gene>
    <name evidence="2" type="ORF">SDIMI_v3c08170</name>
</gene>
<dbReference type="InParanoid" id="S5M0Y8"/>
<dbReference type="PATRIC" id="fig|1276221.3.peg.819"/>
<name>S5M0Y8_9MOLU</name>
<dbReference type="PANTHER" id="PTHR40078">
    <property type="entry name" value="INTEGRAL MEMBRANE PROTEIN-RELATED"/>
    <property type="match status" value="1"/>
</dbReference>
<dbReference type="STRING" id="1276221.SDIMI_v3c08170"/>
<keyword evidence="1" id="KW-1133">Transmembrane helix</keyword>
<protein>
    <submittedName>
        <fullName evidence="2">Transmembrane protein</fullName>
    </submittedName>
</protein>
<proteinExistence type="predicted"/>
<keyword evidence="1 2" id="KW-0812">Transmembrane</keyword>
<keyword evidence="3" id="KW-1185">Reference proteome</keyword>
<dbReference type="InterPro" id="IPR038750">
    <property type="entry name" value="YczE/YyaS-like"/>
</dbReference>
<dbReference type="KEGG" id="sdi:SDIMI_v3c08170"/>
<sequence length="275" mass="30973">MKYWLKNQKKLIKNNWKGILIKVILLILGVIVSSFGLALYQQPAVGGSQIDWFIYNALSLVEPFSKDGSVRGEVLNKFYPTSLTLVYIILIIFAIGFSIKPTMEEYKKLKSKIIWFSFLFVVIADIAITFIVPQIVGLFLRSLSELNIKNTDPNNLAIRNLALIGGFLAFVIGIALWVKSGLLLGPFNNICTQFIRLTKMNYAMGRLLIDISILILGFILFPFIIGEEGSNKTNFLLTNFGLGTICFTFLVGPIVNTQLNILNKFIDYEKLSNKK</sequence>
<dbReference type="eggNOG" id="ENOG5034235">
    <property type="taxonomic scope" value="Bacteria"/>
</dbReference>
<accession>S5M0Y8</accession>
<dbReference type="HOGENOM" id="CLU_979718_0_0_14"/>
<keyword evidence="1" id="KW-0472">Membrane</keyword>
<feature type="transmembrane region" description="Helical" evidence="1">
    <location>
        <begin position="113"/>
        <end position="136"/>
    </location>
</feature>